<dbReference type="OrthoDB" id="9992527at2759"/>
<accession>A0A8H7AK84</accession>
<dbReference type="InterPro" id="IPR011032">
    <property type="entry name" value="GroES-like_sf"/>
</dbReference>
<evidence type="ECO:0000256" key="2">
    <source>
        <dbReference type="ARBA" id="ARBA00023002"/>
    </source>
</evidence>
<keyword evidence="2" id="KW-0560">Oxidoreductase</keyword>
<sequence length="487" mass="51523">MSSAPPAALRPLEARKLAPVRQELILNFKASDVAPTQLPSKGLPVGSNPPPACYVNNPVVPKHAGYVIRFACGVQTGSLLILPNLKPIFPRPLLIFFCFNMKGVIFEKAGAEPQVVDSLDKPKPSPDQILVKSIYMAINPVDSLMSSSGMLVTSWPFVVGCDAAGVVVDVGANAGSKFKVGDEVCGCTRLGTPGHSPAQEFFLMDAALTMPKPKNISLQQAATLGVGTWTAALGLYNGLKVKLPDLDDLPEEKDKDEAAKDDEAPTVEDATSKAGANESEDSHQTKAEPQKEDEWIVVLGGASSVGKYAIQLAQVAGYKVAASCSASSAELVKDLGAIPFDYKKPLDHQAKEVMSITSNKPYKIFDAAAAGHPLAMEVFKQLPDSDGEGGEKLFATTNDWSNIGDFQGGKAYAIALGPIGRAEAKELNDDIAKYAPLIVGLVEKERVLPNPYDIVGVGGLESVIEALKYQQKGAGGSNKVLAKIQDP</sequence>
<dbReference type="CDD" id="cd08249">
    <property type="entry name" value="enoyl_reductase_like"/>
    <property type="match status" value="1"/>
</dbReference>
<dbReference type="SUPFAM" id="SSF51735">
    <property type="entry name" value="NAD(P)-binding Rossmann-fold domains"/>
    <property type="match status" value="1"/>
</dbReference>
<evidence type="ECO:0000256" key="3">
    <source>
        <dbReference type="SAM" id="MobiDB-lite"/>
    </source>
</evidence>
<dbReference type="Gene3D" id="3.90.180.10">
    <property type="entry name" value="Medium-chain alcohol dehydrogenases, catalytic domain"/>
    <property type="match status" value="1"/>
</dbReference>
<dbReference type="InterPro" id="IPR020843">
    <property type="entry name" value="ER"/>
</dbReference>
<dbReference type="SUPFAM" id="SSF50129">
    <property type="entry name" value="GroES-like"/>
    <property type="match status" value="1"/>
</dbReference>
<dbReference type="InterPro" id="IPR013154">
    <property type="entry name" value="ADH-like_N"/>
</dbReference>
<feature type="compositionally biased region" description="Basic and acidic residues" evidence="3">
    <location>
        <begin position="280"/>
        <end position="291"/>
    </location>
</feature>
<feature type="domain" description="Enoyl reductase (ER)" evidence="4">
    <location>
        <begin position="110"/>
        <end position="481"/>
    </location>
</feature>
<proteinExistence type="inferred from homology"/>
<dbReference type="AlphaFoldDB" id="A0A8H7AK84"/>
<dbReference type="InterPro" id="IPR036291">
    <property type="entry name" value="NAD(P)-bd_dom_sf"/>
</dbReference>
<comment type="similarity">
    <text evidence="1">Belongs to the zinc-containing alcohol dehydrogenase family.</text>
</comment>
<reference evidence="5" key="1">
    <citation type="submission" date="2020-02" db="EMBL/GenBank/DDBJ databases">
        <authorList>
            <person name="Palmer J.M."/>
        </authorList>
    </citation>
    <scope>NUCLEOTIDE SEQUENCE</scope>
    <source>
        <strain evidence="5">EPUS1.4</strain>
        <tissue evidence="5">Thallus</tissue>
    </source>
</reference>
<gene>
    <name evidence="5" type="ORF">GJ744_011562</name>
</gene>
<dbReference type="PANTHER" id="PTHR45348">
    <property type="entry name" value="HYPOTHETICAL OXIDOREDUCTASE (EUROFUNG)"/>
    <property type="match status" value="1"/>
</dbReference>
<evidence type="ECO:0000313" key="5">
    <source>
        <dbReference type="EMBL" id="KAF7506630.1"/>
    </source>
</evidence>
<evidence type="ECO:0000259" key="4">
    <source>
        <dbReference type="SMART" id="SM00829"/>
    </source>
</evidence>
<dbReference type="SMART" id="SM00829">
    <property type="entry name" value="PKS_ER"/>
    <property type="match status" value="1"/>
</dbReference>
<dbReference type="Gene3D" id="3.40.50.720">
    <property type="entry name" value="NAD(P)-binding Rossmann-like Domain"/>
    <property type="match status" value="1"/>
</dbReference>
<evidence type="ECO:0000313" key="6">
    <source>
        <dbReference type="Proteomes" id="UP000606974"/>
    </source>
</evidence>
<organism evidence="5 6">
    <name type="scientific">Endocarpon pusillum</name>
    <dbReference type="NCBI Taxonomy" id="364733"/>
    <lineage>
        <taxon>Eukaryota</taxon>
        <taxon>Fungi</taxon>
        <taxon>Dikarya</taxon>
        <taxon>Ascomycota</taxon>
        <taxon>Pezizomycotina</taxon>
        <taxon>Eurotiomycetes</taxon>
        <taxon>Chaetothyriomycetidae</taxon>
        <taxon>Verrucariales</taxon>
        <taxon>Verrucariaceae</taxon>
        <taxon>Endocarpon</taxon>
    </lineage>
</organism>
<dbReference type="Proteomes" id="UP000606974">
    <property type="component" value="Unassembled WGS sequence"/>
</dbReference>
<name>A0A8H7AK84_9EURO</name>
<feature type="region of interest" description="Disordered" evidence="3">
    <location>
        <begin position="246"/>
        <end position="291"/>
    </location>
</feature>
<feature type="compositionally biased region" description="Basic and acidic residues" evidence="3">
    <location>
        <begin position="252"/>
        <end position="263"/>
    </location>
</feature>
<dbReference type="PANTHER" id="PTHR45348:SF2">
    <property type="entry name" value="ZINC-TYPE ALCOHOL DEHYDROGENASE-LIKE PROTEIN C2E1P3.01"/>
    <property type="match status" value="1"/>
</dbReference>
<dbReference type="EMBL" id="JAACFV010000083">
    <property type="protein sequence ID" value="KAF7506630.1"/>
    <property type="molecule type" value="Genomic_DNA"/>
</dbReference>
<dbReference type="Pfam" id="PF08240">
    <property type="entry name" value="ADH_N"/>
    <property type="match status" value="1"/>
</dbReference>
<dbReference type="InterPro" id="IPR047122">
    <property type="entry name" value="Trans-enoyl_RdTase-like"/>
</dbReference>
<comment type="caution">
    <text evidence="5">The sequence shown here is derived from an EMBL/GenBank/DDBJ whole genome shotgun (WGS) entry which is preliminary data.</text>
</comment>
<protein>
    <recommendedName>
        <fullName evidence="4">Enoyl reductase (ER) domain-containing protein</fullName>
    </recommendedName>
</protein>
<dbReference type="GO" id="GO:0016651">
    <property type="term" value="F:oxidoreductase activity, acting on NAD(P)H"/>
    <property type="evidence" value="ECO:0007669"/>
    <property type="project" value="InterPro"/>
</dbReference>
<evidence type="ECO:0000256" key="1">
    <source>
        <dbReference type="ARBA" id="ARBA00008072"/>
    </source>
</evidence>
<keyword evidence="6" id="KW-1185">Reference proteome</keyword>